<dbReference type="AlphaFoldDB" id="A0A225NLC5"/>
<dbReference type="SUPFAM" id="SSF53822">
    <property type="entry name" value="Periplasmic binding protein-like I"/>
    <property type="match status" value="1"/>
</dbReference>
<keyword evidence="2" id="KW-0732">Signal</keyword>
<evidence type="ECO:0000313" key="5">
    <source>
        <dbReference type="Proteomes" id="UP000215377"/>
    </source>
</evidence>
<comment type="similarity">
    <text evidence="1">Belongs to the leucine-binding protein family.</text>
</comment>
<protein>
    <recommendedName>
        <fullName evidence="3">Leucine-binding protein domain-containing protein</fullName>
    </recommendedName>
</protein>
<dbReference type="InterPro" id="IPR028081">
    <property type="entry name" value="Leu-bd"/>
</dbReference>
<dbReference type="CDD" id="cd06358">
    <property type="entry name" value="PBP1_NHase"/>
    <property type="match status" value="1"/>
</dbReference>
<keyword evidence="5" id="KW-1185">Reference proteome</keyword>
<accession>A0A225NLC5</accession>
<evidence type="ECO:0000256" key="1">
    <source>
        <dbReference type="ARBA" id="ARBA00010062"/>
    </source>
</evidence>
<gene>
    <name evidence="4" type="ORF">ATO3_20200</name>
</gene>
<name>A0A225NLC5_9RHOB</name>
<dbReference type="PANTHER" id="PTHR47628:SF1">
    <property type="entry name" value="ALIPHATIC AMIDASE EXPRESSION-REGULATING PROTEIN"/>
    <property type="match status" value="1"/>
</dbReference>
<feature type="domain" description="Leucine-binding protein" evidence="3">
    <location>
        <begin position="2"/>
        <end position="292"/>
    </location>
</feature>
<dbReference type="InterPro" id="IPR028082">
    <property type="entry name" value="Peripla_BP_I"/>
</dbReference>
<evidence type="ECO:0000256" key="2">
    <source>
        <dbReference type="ARBA" id="ARBA00022729"/>
    </source>
</evidence>
<dbReference type="Proteomes" id="UP000215377">
    <property type="component" value="Unassembled WGS sequence"/>
</dbReference>
<evidence type="ECO:0000259" key="3">
    <source>
        <dbReference type="Pfam" id="PF13458"/>
    </source>
</evidence>
<comment type="caution">
    <text evidence="4">The sequence shown here is derived from an EMBL/GenBank/DDBJ whole genome shotgun (WGS) entry which is preliminary data.</text>
</comment>
<dbReference type="Gene3D" id="3.40.50.2300">
    <property type="match status" value="2"/>
</dbReference>
<dbReference type="EMBL" id="AQQR01000011">
    <property type="protein sequence ID" value="OWU70582.1"/>
    <property type="molecule type" value="Genomic_DNA"/>
</dbReference>
<reference evidence="4 5" key="1">
    <citation type="submission" date="2013-04" db="EMBL/GenBank/DDBJ databases">
        <title>Oceanicola sp. 22II1-22F33 Genome Sequencing.</title>
        <authorList>
            <person name="Lai Q."/>
            <person name="Li G."/>
            <person name="Shao Z."/>
        </authorList>
    </citation>
    <scope>NUCLEOTIDE SEQUENCE [LARGE SCALE GENOMIC DNA]</scope>
    <source>
        <strain evidence="4 5">22II1-22F33</strain>
    </source>
</reference>
<dbReference type="Pfam" id="PF13458">
    <property type="entry name" value="Peripla_BP_6"/>
    <property type="match status" value="1"/>
</dbReference>
<organism evidence="4 5">
    <name type="scientific">Marinibacterium profundimaris</name>
    <dbReference type="NCBI Taxonomy" id="1679460"/>
    <lineage>
        <taxon>Bacteria</taxon>
        <taxon>Pseudomonadati</taxon>
        <taxon>Pseudomonadota</taxon>
        <taxon>Alphaproteobacteria</taxon>
        <taxon>Rhodobacterales</taxon>
        <taxon>Paracoccaceae</taxon>
        <taxon>Marinibacterium</taxon>
    </lineage>
</organism>
<dbReference type="PANTHER" id="PTHR47628">
    <property type="match status" value="1"/>
</dbReference>
<sequence length="351" mass="38207">MPLKIAVLHPRKGLTGLWTPSVDASTQLAAAEVNAAGGALGAQLELFHIDCGLSRESALEAVDHVLETLQVDAIVGQHPSNVRDVIRNRVNGRVPFVYASQHEGLPDPRAAIMIGATDGELLWPAISWLIAQRKAQRFFFVGNDYIWPRVGLQTSRSLIAHEGAQFVGHALMPFEAEDFSATFSKIREARPDVVVQALVGEDTVRFNRAFAAAGLDRSVIRLGLLVDENVLCGIGQDATHDLYSVSNYFSGWKSPENMRFLDRYHGAFGRLAPPVSSTSLSCYEGIHLLAGLAGRRADPGISRMAELARRPLQRDAARHHLRGQPIGRCKTVHIARADGVAMSIVSSLTLN</sequence>
<proteinExistence type="inferred from homology"/>
<evidence type="ECO:0000313" key="4">
    <source>
        <dbReference type="EMBL" id="OWU70582.1"/>
    </source>
</evidence>